<dbReference type="AlphaFoldDB" id="A0A9P7PYA3"/>
<comment type="caution">
    <text evidence="2">The sequence shown here is derived from an EMBL/GenBank/DDBJ whole genome shotgun (WGS) entry which is preliminary data.</text>
</comment>
<proteinExistence type="predicted"/>
<gene>
    <name evidence="2" type="ORF">E4U13_005124</name>
</gene>
<dbReference type="Proteomes" id="UP000732380">
    <property type="component" value="Unassembled WGS sequence"/>
</dbReference>
<evidence type="ECO:0000313" key="2">
    <source>
        <dbReference type="EMBL" id="KAG6110978.1"/>
    </source>
</evidence>
<reference evidence="2 3" key="1">
    <citation type="journal article" date="2020" name="bioRxiv">
        <title>Whole genome comparisons of ergot fungi reveals the divergence and evolution of species within the genus Claviceps are the result of varying mechanisms driving genome evolution and host range expansion.</title>
        <authorList>
            <person name="Wyka S.A."/>
            <person name="Mondo S.J."/>
            <person name="Liu M."/>
            <person name="Dettman J."/>
            <person name="Nalam V."/>
            <person name="Broders K.D."/>
        </authorList>
    </citation>
    <scope>NUCLEOTIDE SEQUENCE [LARGE SCALE GENOMIC DNA]</scope>
    <source>
        <strain evidence="2 3">LM576</strain>
    </source>
</reference>
<evidence type="ECO:0000256" key="1">
    <source>
        <dbReference type="SAM" id="MobiDB-lite"/>
    </source>
</evidence>
<feature type="non-terminal residue" evidence="2">
    <location>
        <position position="52"/>
    </location>
</feature>
<keyword evidence="3" id="KW-1185">Reference proteome</keyword>
<evidence type="ECO:0000313" key="3">
    <source>
        <dbReference type="Proteomes" id="UP000732380"/>
    </source>
</evidence>
<organism evidence="2 3">
    <name type="scientific">Claviceps humidiphila</name>
    <dbReference type="NCBI Taxonomy" id="1294629"/>
    <lineage>
        <taxon>Eukaryota</taxon>
        <taxon>Fungi</taxon>
        <taxon>Dikarya</taxon>
        <taxon>Ascomycota</taxon>
        <taxon>Pezizomycotina</taxon>
        <taxon>Sordariomycetes</taxon>
        <taxon>Hypocreomycetidae</taxon>
        <taxon>Hypocreales</taxon>
        <taxon>Clavicipitaceae</taxon>
        <taxon>Claviceps</taxon>
    </lineage>
</organism>
<feature type="compositionally biased region" description="Polar residues" evidence="1">
    <location>
        <begin position="29"/>
        <end position="45"/>
    </location>
</feature>
<sequence>MFVAGMERCPEHEGCQDNGARVAEYENTPQGFENTPQGFENTPQRLTRFGRG</sequence>
<accession>A0A9P7PYA3</accession>
<dbReference type="EMBL" id="SRQM01000408">
    <property type="protein sequence ID" value="KAG6110978.1"/>
    <property type="molecule type" value="Genomic_DNA"/>
</dbReference>
<feature type="region of interest" description="Disordered" evidence="1">
    <location>
        <begin position="29"/>
        <end position="52"/>
    </location>
</feature>
<name>A0A9P7PYA3_9HYPO</name>
<protein>
    <submittedName>
        <fullName evidence="2">Uncharacterized protein</fullName>
    </submittedName>
</protein>